<evidence type="ECO:0000256" key="1">
    <source>
        <dbReference type="SAM" id="Phobius"/>
    </source>
</evidence>
<dbReference type="RefSeq" id="XP_007778241.1">
    <property type="nucleotide sequence ID" value="XM_007780051.1"/>
</dbReference>
<dbReference type="STRING" id="1168221.R7YM77"/>
<proteinExistence type="predicted"/>
<dbReference type="OrthoDB" id="5427091at2759"/>
<dbReference type="Proteomes" id="UP000016924">
    <property type="component" value="Unassembled WGS sequence"/>
</dbReference>
<dbReference type="GeneID" id="19899461"/>
<sequence>MSHPDICPLSGRDGSERWELRTSGLGCNVSTRNFLSVVATVFITIVALVLMWGFWKILVEISAAWKGVRGGWEVKEYEDAEGLRKRRGGVWVENRKEEM</sequence>
<keyword evidence="1" id="KW-0472">Membrane</keyword>
<feature type="transmembrane region" description="Helical" evidence="1">
    <location>
        <begin position="34"/>
        <end position="55"/>
    </location>
</feature>
<reference evidence="3" key="1">
    <citation type="submission" date="2012-06" db="EMBL/GenBank/DDBJ databases">
        <title>The genome sequence of Coniosporium apollinis CBS 100218.</title>
        <authorList>
            <consortium name="The Broad Institute Genome Sequencing Platform"/>
            <person name="Cuomo C."/>
            <person name="Gorbushina A."/>
            <person name="Noack S."/>
            <person name="Walker B."/>
            <person name="Young S.K."/>
            <person name="Zeng Q."/>
            <person name="Gargeya S."/>
            <person name="Fitzgerald M."/>
            <person name="Haas B."/>
            <person name="Abouelleil A."/>
            <person name="Alvarado L."/>
            <person name="Arachchi H.M."/>
            <person name="Berlin A.M."/>
            <person name="Chapman S.B."/>
            <person name="Goldberg J."/>
            <person name="Griggs A."/>
            <person name="Gujja S."/>
            <person name="Hansen M."/>
            <person name="Howarth C."/>
            <person name="Imamovic A."/>
            <person name="Larimer J."/>
            <person name="McCowan C."/>
            <person name="Montmayeur A."/>
            <person name="Murphy C."/>
            <person name="Neiman D."/>
            <person name="Pearson M."/>
            <person name="Priest M."/>
            <person name="Roberts A."/>
            <person name="Saif S."/>
            <person name="Shea T."/>
            <person name="Sisk P."/>
            <person name="Sykes S."/>
            <person name="Wortman J."/>
            <person name="Nusbaum C."/>
            <person name="Birren B."/>
        </authorList>
    </citation>
    <scope>NUCLEOTIDE SEQUENCE [LARGE SCALE GENOMIC DNA]</scope>
    <source>
        <strain evidence="3">CBS 100218</strain>
    </source>
</reference>
<name>R7YM77_CONA1</name>
<organism evidence="2 3">
    <name type="scientific">Coniosporium apollinis (strain CBS 100218)</name>
    <name type="common">Rock-inhabiting black yeast</name>
    <dbReference type="NCBI Taxonomy" id="1168221"/>
    <lineage>
        <taxon>Eukaryota</taxon>
        <taxon>Fungi</taxon>
        <taxon>Dikarya</taxon>
        <taxon>Ascomycota</taxon>
        <taxon>Pezizomycotina</taxon>
        <taxon>Dothideomycetes</taxon>
        <taxon>Dothideomycetes incertae sedis</taxon>
        <taxon>Coniosporium</taxon>
    </lineage>
</organism>
<protein>
    <submittedName>
        <fullName evidence="2">Uncharacterized protein</fullName>
    </submittedName>
</protein>
<keyword evidence="1" id="KW-0812">Transmembrane</keyword>
<evidence type="ECO:0000313" key="3">
    <source>
        <dbReference type="Proteomes" id="UP000016924"/>
    </source>
</evidence>
<evidence type="ECO:0000313" key="2">
    <source>
        <dbReference type="EMBL" id="EON62924.1"/>
    </source>
</evidence>
<dbReference type="EMBL" id="JH767561">
    <property type="protein sequence ID" value="EON62924.1"/>
    <property type="molecule type" value="Genomic_DNA"/>
</dbReference>
<dbReference type="AlphaFoldDB" id="R7YM77"/>
<accession>R7YM77</accession>
<keyword evidence="1" id="KW-1133">Transmembrane helix</keyword>
<gene>
    <name evidence="2" type="ORF">W97_02150</name>
</gene>
<keyword evidence="3" id="KW-1185">Reference proteome</keyword>
<dbReference type="HOGENOM" id="CLU_2320264_0_0_1"/>